<dbReference type="Proteomes" id="UP000019494">
    <property type="component" value="Unassembled WGS sequence"/>
</dbReference>
<dbReference type="EMBL" id="AWQS01000028">
    <property type="protein sequence ID" value="EWT06916.1"/>
    <property type="molecule type" value="Genomic_DNA"/>
</dbReference>
<comment type="caution">
    <text evidence="2">The sequence shown here is derived from an EMBL/GenBank/DDBJ whole genome shotgun (WGS) entry which is preliminary data.</text>
</comment>
<evidence type="ECO:0000259" key="1">
    <source>
        <dbReference type="Pfam" id="PF11716"/>
    </source>
</evidence>
<dbReference type="InterPro" id="IPR034660">
    <property type="entry name" value="DinB/YfiT-like"/>
</dbReference>
<protein>
    <recommendedName>
        <fullName evidence="1">Mycothiol-dependent maleylpyruvate isomerase metal-binding domain-containing protein</fullName>
    </recommendedName>
</protein>
<evidence type="ECO:0000313" key="3">
    <source>
        <dbReference type="Proteomes" id="UP000019494"/>
    </source>
</evidence>
<dbReference type="Pfam" id="PF11716">
    <property type="entry name" value="MDMPI_N"/>
    <property type="match status" value="1"/>
</dbReference>
<organism evidence="2 3">
    <name type="scientific">Intrasporangium chromatireducens Q5-1</name>
    <dbReference type="NCBI Taxonomy" id="584657"/>
    <lineage>
        <taxon>Bacteria</taxon>
        <taxon>Bacillati</taxon>
        <taxon>Actinomycetota</taxon>
        <taxon>Actinomycetes</taxon>
        <taxon>Micrococcales</taxon>
        <taxon>Intrasporangiaceae</taxon>
        <taxon>Intrasporangium</taxon>
    </lineage>
</organism>
<feature type="domain" description="Mycothiol-dependent maleylpyruvate isomerase metal-binding" evidence="1">
    <location>
        <begin position="17"/>
        <end position="142"/>
    </location>
</feature>
<dbReference type="InterPro" id="IPR024344">
    <property type="entry name" value="MDMPI_metal-binding"/>
</dbReference>
<dbReference type="PANTHER" id="PTHR40758">
    <property type="entry name" value="CONSERVED PROTEIN"/>
    <property type="match status" value="1"/>
</dbReference>
<dbReference type="NCBIfam" id="TIGR03083">
    <property type="entry name" value="maleylpyruvate isomerase family mycothiol-dependent enzyme"/>
    <property type="match status" value="1"/>
</dbReference>
<proteinExistence type="predicted"/>
<dbReference type="GO" id="GO:0046872">
    <property type="term" value="F:metal ion binding"/>
    <property type="evidence" value="ECO:0007669"/>
    <property type="project" value="InterPro"/>
</dbReference>
<gene>
    <name evidence="2" type="ORF">N864_11885</name>
</gene>
<evidence type="ECO:0000313" key="2">
    <source>
        <dbReference type="EMBL" id="EWT06916.1"/>
    </source>
</evidence>
<dbReference type="SUPFAM" id="SSF109854">
    <property type="entry name" value="DinB/YfiT-like putative metalloenzymes"/>
    <property type="match status" value="1"/>
</dbReference>
<dbReference type="AlphaFoldDB" id="W9GKX2"/>
<dbReference type="RefSeq" id="WP_034714433.1">
    <property type="nucleotide sequence ID" value="NZ_AWQS01000028.1"/>
</dbReference>
<accession>W9GKX2</accession>
<dbReference type="PANTHER" id="PTHR40758:SF1">
    <property type="entry name" value="CONSERVED PROTEIN"/>
    <property type="match status" value="1"/>
</dbReference>
<name>W9GKX2_9MICO</name>
<reference evidence="3" key="1">
    <citation type="submission" date="2013-08" db="EMBL/GenBank/DDBJ databases">
        <title>Intrasporangium oryzae NRRL B-24470.</title>
        <authorList>
            <person name="Liu H."/>
            <person name="Wang G."/>
        </authorList>
    </citation>
    <scope>NUCLEOTIDE SEQUENCE [LARGE SCALE GENOMIC DNA]</scope>
    <source>
        <strain evidence="3">Q5-1</strain>
    </source>
</reference>
<dbReference type="GO" id="GO:0005886">
    <property type="term" value="C:plasma membrane"/>
    <property type="evidence" value="ECO:0007669"/>
    <property type="project" value="TreeGrafter"/>
</dbReference>
<dbReference type="InterPro" id="IPR017517">
    <property type="entry name" value="Maleyloyr_isom"/>
</dbReference>
<sequence>MPLSSPREDGSLPFIDHLRQESARFRAVLAEADAGAQVPTCPDWHTDDLLWHLTEVQWFWGEIVEQRITHRTALAAVEAAKPERPAERAALLELFDRASHRLAQQLSDTPPETELWMWADDHSAAYIARRQAHEALIHRIDAELTAGADRAPVDCRLAADGVDEALRIMRGFEPEPGFSATPTGPAVTIALVDGFHTWTVTPVRVTGTDADGDTWDVQRFLVLDGPAEAAAEVCGVAGDLDAWLWDRPVIGEITRTGDEQALAQVDAVVGNAID</sequence>
<dbReference type="OrthoDB" id="3671213at2"/>
<keyword evidence="3" id="KW-1185">Reference proteome</keyword>